<sequence length="56" mass="6460">MSPTTWRRHQIAGDRDHWRNYRPTSLEKLQTVIAGSLETGVLRLMAEPSVGLHHRP</sequence>
<dbReference type="EMBL" id="OIVN01000407">
    <property type="protein sequence ID" value="SPC79711.1"/>
    <property type="molecule type" value="Genomic_DNA"/>
</dbReference>
<protein>
    <submittedName>
        <fullName evidence="1">Uncharacterized protein</fullName>
    </submittedName>
</protein>
<accession>A0A2N9EYH8</accession>
<evidence type="ECO:0000313" key="1">
    <source>
        <dbReference type="EMBL" id="SPC79711.1"/>
    </source>
</evidence>
<name>A0A2N9EYH8_FAGSY</name>
<proteinExistence type="predicted"/>
<organism evidence="1">
    <name type="scientific">Fagus sylvatica</name>
    <name type="common">Beechnut</name>
    <dbReference type="NCBI Taxonomy" id="28930"/>
    <lineage>
        <taxon>Eukaryota</taxon>
        <taxon>Viridiplantae</taxon>
        <taxon>Streptophyta</taxon>
        <taxon>Embryophyta</taxon>
        <taxon>Tracheophyta</taxon>
        <taxon>Spermatophyta</taxon>
        <taxon>Magnoliopsida</taxon>
        <taxon>eudicotyledons</taxon>
        <taxon>Gunneridae</taxon>
        <taxon>Pentapetalae</taxon>
        <taxon>rosids</taxon>
        <taxon>fabids</taxon>
        <taxon>Fagales</taxon>
        <taxon>Fagaceae</taxon>
        <taxon>Fagus</taxon>
    </lineage>
</organism>
<reference evidence="1" key="1">
    <citation type="submission" date="2018-02" db="EMBL/GenBank/DDBJ databases">
        <authorList>
            <person name="Cohen D.B."/>
            <person name="Kent A.D."/>
        </authorList>
    </citation>
    <scope>NUCLEOTIDE SEQUENCE</scope>
</reference>
<gene>
    <name evidence="1" type="ORF">FSB_LOCUS7593</name>
</gene>
<dbReference type="AlphaFoldDB" id="A0A2N9EYH8"/>